<dbReference type="OrthoDB" id="5959707at2"/>
<name>A0A4R6YR32_9GAMM</name>
<evidence type="ECO:0000313" key="2">
    <source>
        <dbReference type="EMBL" id="TDR40408.1"/>
    </source>
</evidence>
<organism evidence="2 3">
    <name type="scientific">Tahibacter aquaticus</name>
    <dbReference type="NCBI Taxonomy" id="520092"/>
    <lineage>
        <taxon>Bacteria</taxon>
        <taxon>Pseudomonadati</taxon>
        <taxon>Pseudomonadota</taxon>
        <taxon>Gammaproteobacteria</taxon>
        <taxon>Lysobacterales</taxon>
        <taxon>Rhodanobacteraceae</taxon>
        <taxon>Tahibacter</taxon>
    </lineage>
</organism>
<accession>A0A4R6YR32</accession>
<reference evidence="2 3" key="1">
    <citation type="submission" date="2019-03" db="EMBL/GenBank/DDBJ databases">
        <title>Genomic Encyclopedia of Type Strains, Phase IV (KMG-IV): sequencing the most valuable type-strain genomes for metagenomic binning, comparative biology and taxonomic classification.</title>
        <authorList>
            <person name="Goeker M."/>
        </authorList>
    </citation>
    <scope>NUCLEOTIDE SEQUENCE [LARGE SCALE GENOMIC DNA]</scope>
    <source>
        <strain evidence="2 3">DSM 21667</strain>
    </source>
</reference>
<keyword evidence="3" id="KW-1185">Reference proteome</keyword>
<dbReference type="Proteomes" id="UP000295293">
    <property type="component" value="Unassembled WGS sequence"/>
</dbReference>
<keyword evidence="1" id="KW-0732">Signal</keyword>
<evidence type="ECO:0000256" key="1">
    <source>
        <dbReference type="SAM" id="SignalP"/>
    </source>
</evidence>
<dbReference type="AlphaFoldDB" id="A0A4R6YR32"/>
<sequence length="154" mass="16497">MPSRYVLVLLSLLPGGLASAAPPGPPTRSELSLGGLKINDSLAVVYQKLGKPAGTAGEPGDHDYVLSYPGLRIEMTEPGQVLMLESTSPRYCTPSGLCPGQPMEEARKRWGEGEIYDEDSGNVDYGNIDDSSCFLEIKPDSSRKRIRSVALACP</sequence>
<evidence type="ECO:0000313" key="3">
    <source>
        <dbReference type="Proteomes" id="UP000295293"/>
    </source>
</evidence>
<comment type="caution">
    <text evidence="2">The sequence shown here is derived from an EMBL/GenBank/DDBJ whole genome shotgun (WGS) entry which is preliminary data.</text>
</comment>
<proteinExistence type="predicted"/>
<dbReference type="RefSeq" id="WP_133820357.1">
    <property type="nucleotide sequence ID" value="NZ_SNZH01000013.1"/>
</dbReference>
<feature type="signal peptide" evidence="1">
    <location>
        <begin position="1"/>
        <end position="20"/>
    </location>
</feature>
<evidence type="ECO:0008006" key="4">
    <source>
        <dbReference type="Google" id="ProtNLM"/>
    </source>
</evidence>
<protein>
    <recommendedName>
        <fullName evidence="4">Secreted protein</fullName>
    </recommendedName>
</protein>
<feature type="chain" id="PRO_5020366213" description="Secreted protein" evidence="1">
    <location>
        <begin position="21"/>
        <end position="154"/>
    </location>
</feature>
<gene>
    <name evidence="2" type="ORF">DFR29_113108</name>
</gene>
<dbReference type="EMBL" id="SNZH01000013">
    <property type="protein sequence ID" value="TDR40408.1"/>
    <property type="molecule type" value="Genomic_DNA"/>
</dbReference>